<dbReference type="GO" id="GO:0006400">
    <property type="term" value="P:tRNA modification"/>
    <property type="evidence" value="ECO:0007669"/>
    <property type="project" value="InterPro"/>
</dbReference>
<organism evidence="4">
    <name type="scientific">Blastobotrys adeninivorans</name>
    <name type="common">Yeast</name>
    <name type="synonym">Arxula adeninivorans</name>
    <dbReference type="NCBI Taxonomy" id="409370"/>
    <lineage>
        <taxon>Eukaryota</taxon>
        <taxon>Fungi</taxon>
        <taxon>Dikarya</taxon>
        <taxon>Ascomycota</taxon>
        <taxon>Saccharomycotina</taxon>
        <taxon>Dipodascomycetes</taxon>
        <taxon>Dipodascales</taxon>
        <taxon>Trichomonascaceae</taxon>
        <taxon>Blastobotrys</taxon>
    </lineage>
</organism>
<dbReference type="CDD" id="cd11717">
    <property type="entry name" value="THUMP_THUMPD1_like"/>
    <property type="match status" value="1"/>
</dbReference>
<dbReference type="GO" id="GO:0003723">
    <property type="term" value="F:RNA binding"/>
    <property type="evidence" value="ECO:0007669"/>
    <property type="project" value="UniProtKB-UniRule"/>
</dbReference>
<evidence type="ECO:0000259" key="3">
    <source>
        <dbReference type="PROSITE" id="PS51165"/>
    </source>
</evidence>
<feature type="region of interest" description="Disordered" evidence="2">
    <location>
        <begin position="260"/>
        <end position="289"/>
    </location>
</feature>
<gene>
    <name evidence="4" type="ORF">GNLVRS02_ARAD1B19382g</name>
</gene>
<evidence type="ECO:0000256" key="1">
    <source>
        <dbReference type="PROSITE-ProRule" id="PRU00529"/>
    </source>
</evidence>
<dbReference type="PANTHER" id="PTHR13452:SF10">
    <property type="entry name" value="THUMP DOMAIN-CONTAINING PROTEIN 1"/>
    <property type="match status" value="1"/>
</dbReference>
<dbReference type="AlphaFoldDB" id="A0A060T720"/>
<sequence length="289" mass="32711">MGKRKAGAQGEKKFKKGKYNTQQNVEPGWAGIYATTVRGKEAQCRNELRNVFQEYAEDMYGDEEIDDNEDDAEESGDIEDAIAKELGQLSAPDKKKKERFSPIDTGCECVVFFRTRKPIEPVDLVLKVCEDAAHSGAKKSRYAQRLSPVTLTATANIEGVKRLAASVLKPHFHRDEGQEPLKFAIRPTIRNHNAMSRDEVIKTIAQSVGSEHGHKVDLKNYDKLILVEIFKSSVGMSVVDRRFESLERFNLEQIFQRQFKTDQKESNKAHENISKDAKDTDKTETTDSL</sequence>
<reference evidence="4" key="1">
    <citation type="submission" date="2014-02" db="EMBL/GenBank/DDBJ databases">
        <authorList>
            <person name="Genoscope - CEA"/>
        </authorList>
    </citation>
    <scope>NUCLEOTIDE SEQUENCE</scope>
    <source>
        <strain evidence="4">LS3</strain>
    </source>
</reference>
<accession>A0A060T720</accession>
<dbReference type="EMBL" id="HG937692">
    <property type="protein sequence ID" value="CDP36718.1"/>
    <property type="molecule type" value="Genomic_DNA"/>
</dbReference>
<feature type="region of interest" description="Disordered" evidence="2">
    <location>
        <begin position="1"/>
        <end position="20"/>
    </location>
</feature>
<keyword evidence="1" id="KW-0694">RNA-binding</keyword>
<proteinExistence type="predicted"/>
<dbReference type="PhylomeDB" id="A0A060T720"/>
<dbReference type="PANTHER" id="PTHR13452">
    <property type="entry name" value="THUMP DOMAIN CONTAINING PROTEIN 1-RELATED"/>
    <property type="match status" value="1"/>
</dbReference>
<dbReference type="FunFam" id="3.30.2300.10:FF:000001">
    <property type="entry name" value="THUMP domain-containing protein 1"/>
    <property type="match status" value="1"/>
</dbReference>
<dbReference type="InterPro" id="IPR004114">
    <property type="entry name" value="THUMP_dom"/>
</dbReference>
<evidence type="ECO:0000256" key="2">
    <source>
        <dbReference type="SAM" id="MobiDB-lite"/>
    </source>
</evidence>
<evidence type="ECO:0000313" key="4">
    <source>
        <dbReference type="EMBL" id="CDP36718.1"/>
    </source>
</evidence>
<dbReference type="PROSITE" id="PS51165">
    <property type="entry name" value="THUMP"/>
    <property type="match status" value="1"/>
</dbReference>
<dbReference type="Gene3D" id="3.30.2300.10">
    <property type="entry name" value="THUMP superfamily"/>
    <property type="match status" value="1"/>
</dbReference>
<reference evidence="4" key="2">
    <citation type="submission" date="2014-06" db="EMBL/GenBank/DDBJ databases">
        <title>The complete genome of Blastobotrys (Arxula) adeninivorans LS3 - a yeast of biotechnological interest.</title>
        <authorList>
            <person name="Kunze G."/>
            <person name="Gaillardin C."/>
            <person name="Czernicka M."/>
            <person name="Durrens P."/>
            <person name="Martin T."/>
            <person name="Boer E."/>
            <person name="Gabaldon T."/>
            <person name="Cruz J."/>
            <person name="Talla E."/>
            <person name="Marck C."/>
            <person name="Goffeau A."/>
            <person name="Barbe V."/>
            <person name="Baret P."/>
            <person name="Baronian K."/>
            <person name="Beier S."/>
            <person name="Bleykasten C."/>
            <person name="Bode R."/>
            <person name="Casaregola S."/>
            <person name="Despons L."/>
            <person name="Fairhead C."/>
            <person name="Giersberg M."/>
            <person name="Gierski P."/>
            <person name="Hahnel U."/>
            <person name="Hartmann A."/>
            <person name="Jankowska D."/>
            <person name="Jubin C."/>
            <person name="Jung P."/>
            <person name="Lafontaine I."/>
            <person name="Leh-Louis V."/>
            <person name="Lemaire M."/>
            <person name="Marcet-Houben M."/>
            <person name="Mascher M."/>
            <person name="Morel G."/>
            <person name="Richard G.-F."/>
            <person name="Riechen J."/>
            <person name="Sacerdot C."/>
            <person name="Sarkar A."/>
            <person name="Savel G."/>
            <person name="Schacherer J."/>
            <person name="Sherman D."/>
            <person name="Straub M.-L."/>
            <person name="Stein N."/>
            <person name="Thierry A."/>
            <person name="Trautwein-Schult A."/>
            <person name="Westhof E."/>
            <person name="Worch S."/>
            <person name="Dujon B."/>
            <person name="Souciet J.-L."/>
            <person name="Wincker P."/>
            <person name="Scholz U."/>
            <person name="Neuveglise N."/>
        </authorList>
    </citation>
    <scope>NUCLEOTIDE SEQUENCE</scope>
    <source>
        <strain evidence="4">LS3</strain>
    </source>
</reference>
<dbReference type="Pfam" id="PF02926">
    <property type="entry name" value="THUMP"/>
    <property type="match status" value="1"/>
</dbReference>
<dbReference type="InterPro" id="IPR040183">
    <property type="entry name" value="THUMPD1-like"/>
</dbReference>
<dbReference type="SUPFAM" id="SSF143437">
    <property type="entry name" value="THUMP domain-like"/>
    <property type="match status" value="1"/>
</dbReference>
<name>A0A060T720_BLAAD</name>
<protein>
    <submittedName>
        <fullName evidence="4">ARAD1B19382p</fullName>
    </submittedName>
</protein>
<feature type="domain" description="THUMP" evidence="3">
    <location>
        <begin position="131"/>
        <end position="240"/>
    </location>
</feature>
<dbReference type="SMART" id="SM00981">
    <property type="entry name" value="THUMP"/>
    <property type="match status" value="1"/>
</dbReference>